<evidence type="ECO:0000256" key="1">
    <source>
        <dbReference type="ARBA" id="ARBA00006484"/>
    </source>
</evidence>
<evidence type="ECO:0000313" key="6">
    <source>
        <dbReference type="Proteomes" id="UP000694568"/>
    </source>
</evidence>
<dbReference type="Proteomes" id="UP000694568">
    <property type="component" value="Unplaced"/>
</dbReference>
<dbReference type="Pfam" id="PF00106">
    <property type="entry name" value="adh_short"/>
    <property type="match status" value="1"/>
</dbReference>
<keyword evidence="6" id="KW-1185">Reference proteome</keyword>
<name>A0A8D0A3V3_SANLU</name>
<keyword evidence="4" id="KW-0472">Membrane</keyword>
<dbReference type="GO" id="GO:0005829">
    <property type="term" value="C:cytosol"/>
    <property type="evidence" value="ECO:0007669"/>
    <property type="project" value="TreeGrafter"/>
</dbReference>
<dbReference type="AlphaFoldDB" id="A0A8D0A3V3"/>
<protein>
    <submittedName>
        <fullName evidence="5">Retinol dehydrogenase 8</fullName>
    </submittedName>
</protein>
<dbReference type="Gene3D" id="3.40.50.720">
    <property type="entry name" value="NAD(P)-binding Rossmann-like Domain"/>
    <property type="match status" value="1"/>
</dbReference>
<comment type="similarity">
    <text evidence="1 3">Belongs to the short-chain dehydrogenases/reductases (SDR) family.</text>
</comment>
<keyword evidence="4" id="KW-0812">Transmembrane</keyword>
<proteinExistence type="inferred from homology"/>
<dbReference type="SUPFAM" id="SSF51735">
    <property type="entry name" value="NAD(P)-binding Rossmann-fold domains"/>
    <property type="match status" value="1"/>
</dbReference>
<dbReference type="InterPro" id="IPR036291">
    <property type="entry name" value="NAD(P)-bd_dom_sf"/>
</dbReference>
<reference evidence="5" key="2">
    <citation type="submission" date="2025-09" db="UniProtKB">
        <authorList>
            <consortium name="Ensembl"/>
        </authorList>
    </citation>
    <scope>IDENTIFICATION</scope>
</reference>
<reference evidence="5" key="1">
    <citation type="submission" date="2025-08" db="UniProtKB">
        <authorList>
            <consortium name="Ensembl"/>
        </authorList>
    </citation>
    <scope>IDENTIFICATION</scope>
</reference>
<evidence type="ECO:0000256" key="3">
    <source>
        <dbReference type="RuleBase" id="RU000363"/>
    </source>
</evidence>
<organism evidence="5 6">
    <name type="scientific">Sander lucioperca</name>
    <name type="common">Pike-perch</name>
    <name type="synonym">Perca lucioperca</name>
    <dbReference type="NCBI Taxonomy" id="283035"/>
    <lineage>
        <taxon>Eukaryota</taxon>
        <taxon>Metazoa</taxon>
        <taxon>Chordata</taxon>
        <taxon>Craniata</taxon>
        <taxon>Vertebrata</taxon>
        <taxon>Euteleostomi</taxon>
        <taxon>Actinopterygii</taxon>
        <taxon>Neopterygii</taxon>
        <taxon>Teleostei</taxon>
        <taxon>Neoteleostei</taxon>
        <taxon>Acanthomorphata</taxon>
        <taxon>Eupercaria</taxon>
        <taxon>Perciformes</taxon>
        <taxon>Percoidei</taxon>
        <taxon>Percidae</taxon>
        <taxon>Luciopercinae</taxon>
        <taxon>Sander</taxon>
    </lineage>
</organism>
<dbReference type="GO" id="GO:0016491">
    <property type="term" value="F:oxidoreductase activity"/>
    <property type="evidence" value="ECO:0007669"/>
    <property type="project" value="UniProtKB-KW"/>
</dbReference>
<feature type="transmembrane region" description="Helical" evidence="4">
    <location>
        <begin position="98"/>
        <end position="118"/>
    </location>
</feature>
<dbReference type="GeneTree" id="ENSGT00940000155412"/>
<dbReference type="PRINTS" id="PR00080">
    <property type="entry name" value="SDRFAMILY"/>
</dbReference>
<keyword evidence="2" id="KW-0560">Oxidoreductase</keyword>
<dbReference type="PRINTS" id="PR00081">
    <property type="entry name" value="GDHRDH"/>
</dbReference>
<sequence>ELRTADYLYCIVYATMRNLSNGEALVEAAGRTLGRTLEIKQLDVCEDSIEACVNSLPERRVDILISNRKTVMDTNFLGLVRLLKEILHDMKKRKRGHIVVISSVMGILVILFIDVYAASKFAVEGFCERLAIQALRFNLNISLIEPDPAITEFERKVYEEGLKTDLSKSDKVTHTLKIITMENPPFCHQTNALYTPMTTLKYVDPNDDLPIDTF</sequence>
<dbReference type="Ensembl" id="ENSSLUT00000049982.1">
    <property type="protein sequence ID" value="ENSSLUP00000048519.1"/>
    <property type="gene ID" value="ENSSLUG00000021230.1"/>
</dbReference>
<dbReference type="InterPro" id="IPR002347">
    <property type="entry name" value="SDR_fam"/>
</dbReference>
<dbReference type="PANTHER" id="PTHR43391">
    <property type="entry name" value="RETINOL DEHYDROGENASE-RELATED"/>
    <property type="match status" value="1"/>
</dbReference>
<keyword evidence="4" id="KW-1133">Transmembrane helix</keyword>
<evidence type="ECO:0000256" key="2">
    <source>
        <dbReference type="ARBA" id="ARBA00023002"/>
    </source>
</evidence>
<evidence type="ECO:0000256" key="4">
    <source>
        <dbReference type="SAM" id="Phobius"/>
    </source>
</evidence>
<dbReference type="PANTHER" id="PTHR43391:SF9">
    <property type="entry name" value="RETINOL DEHYDROGENASE"/>
    <property type="match status" value="1"/>
</dbReference>
<accession>A0A8D0A3V3</accession>
<evidence type="ECO:0000313" key="5">
    <source>
        <dbReference type="Ensembl" id="ENSSLUP00000048519.1"/>
    </source>
</evidence>